<dbReference type="Gene3D" id="3.40.50.300">
    <property type="entry name" value="P-loop containing nucleotide triphosphate hydrolases"/>
    <property type="match status" value="1"/>
</dbReference>
<evidence type="ECO:0000313" key="1">
    <source>
        <dbReference type="EMBL" id="XCJ17057.1"/>
    </source>
</evidence>
<name>A0AAU8IFQ0_9BACL</name>
<dbReference type="EMBL" id="CP159510">
    <property type="protein sequence ID" value="XCJ17057.1"/>
    <property type="molecule type" value="Genomic_DNA"/>
</dbReference>
<dbReference type="Pfam" id="PF13238">
    <property type="entry name" value="AAA_18"/>
    <property type="match status" value="1"/>
</dbReference>
<reference evidence="1" key="1">
    <citation type="submission" date="2024-06" db="EMBL/GenBank/DDBJ databases">
        <authorList>
            <person name="Fan A."/>
            <person name="Zhang F.Y."/>
            <person name="Zhang L."/>
        </authorList>
    </citation>
    <scope>NUCLEOTIDE SEQUENCE</scope>
    <source>
        <strain evidence="1">Y61</strain>
    </source>
</reference>
<organism evidence="1">
    <name type="scientific">Sporolactobacillus sp. Y61</name>
    <dbReference type="NCBI Taxonomy" id="3160863"/>
    <lineage>
        <taxon>Bacteria</taxon>
        <taxon>Bacillati</taxon>
        <taxon>Bacillota</taxon>
        <taxon>Bacilli</taxon>
        <taxon>Bacillales</taxon>
        <taxon>Sporolactobacillaceae</taxon>
        <taxon>Sporolactobacillus</taxon>
    </lineage>
</organism>
<sequence length="166" mass="19284">MKKLIIINGTMGVGKSTVSEIVADKLVPSIYLDGDWCWKMNPWVFSEENKAMVTDNITYLLNAYLANSSFRYLVFCWVLHRESIFDQILSQLHGDFELYKFSLICSRETLREHFAKDVQNGIRTMDALEKSYERMELYQKLATQKINVSHLSAEQAAYKIIDRIGK</sequence>
<proteinExistence type="predicted"/>
<dbReference type="SUPFAM" id="SSF52540">
    <property type="entry name" value="P-loop containing nucleoside triphosphate hydrolases"/>
    <property type="match status" value="1"/>
</dbReference>
<dbReference type="InterPro" id="IPR027417">
    <property type="entry name" value="P-loop_NTPase"/>
</dbReference>
<accession>A0AAU8IFQ0</accession>
<protein>
    <submittedName>
        <fullName evidence="1">AAA family ATPase</fullName>
    </submittedName>
</protein>
<gene>
    <name evidence="1" type="ORF">ABNN70_00430</name>
</gene>
<dbReference type="AlphaFoldDB" id="A0AAU8IFQ0"/>
<dbReference type="RefSeq" id="WP_353948374.1">
    <property type="nucleotide sequence ID" value="NZ_CP159510.1"/>
</dbReference>